<dbReference type="InterPro" id="IPR052358">
    <property type="entry name" value="Aro_Compnd_Degr_Hydrolases"/>
</dbReference>
<sequence>MTLDHKAEGPPAFRAPPLACDAHFHVFGAEGEYAYASEEPLRYKPPHAPLGDYLDLAAHLGIERFVFVQPSAYGRDNACMLDAMREVGPARCRGIVDVEEDVPDAVLAEMDAIGVRGVRINYSPVKPRIDGFSSQMLPRIRRLEARCHELGWHLDFLGPGWLTAELLPTLASLKVPFSVAHMGMFLAKDGPQQPGFQTFIEVLKRDEVRGYAKFTGTYRMATPPEYADAAPMARALVEAVPDRIIWGSDYPHLSFAHLVGSVQLFNLLGDWADEAARRKILVDNPARLFGF</sequence>
<dbReference type="AlphaFoldDB" id="A0A6M1LKV0"/>
<organism evidence="2 3">
    <name type="scientific">Falsiroseomonas algicola</name>
    <dbReference type="NCBI Taxonomy" id="2716930"/>
    <lineage>
        <taxon>Bacteria</taxon>
        <taxon>Pseudomonadati</taxon>
        <taxon>Pseudomonadota</taxon>
        <taxon>Alphaproteobacteria</taxon>
        <taxon>Acetobacterales</taxon>
        <taxon>Roseomonadaceae</taxon>
        <taxon>Falsiroseomonas</taxon>
    </lineage>
</organism>
<feature type="domain" description="Amidohydrolase-related" evidence="1">
    <location>
        <begin position="20"/>
        <end position="291"/>
    </location>
</feature>
<dbReference type="PANTHER" id="PTHR35563:SF2">
    <property type="entry name" value="BARREL METAL-DEPENDENT HYDROLASE, PUTATIVE (AFU_ORTHOLOGUE AFUA_1G16240)-RELATED"/>
    <property type="match status" value="1"/>
</dbReference>
<protein>
    <submittedName>
        <fullName evidence="2">Amidohydrolase family protein</fullName>
    </submittedName>
</protein>
<evidence type="ECO:0000259" key="1">
    <source>
        <dbReference type="Pfam" id="PF04909"/>
    </source>
</evidence>
<name>A0A6M1LKV0_9PROT</name>
<dbReference type="SUPFAM" id="SSF51556">
    <property type="entry name" value="Metallo-dependent hydrolases"/>
    <property type="match status" value="1"/>
</dbReference>
<dbReference type="Proteomes" id="UP000475385">
    <property type="component" value="Unassembled WGS sequence"/>
</dbReference>
<proteinExistence type="predicted"/>
<dbReference type="Gene3D" id="3.20.20.140">
    <property type="entry name" value="Metal-dependent hydrolases"/>
    <property type="match status" value="1"/>
</dbReference>
<comment type="caution">
    <text evidence="2">The sequence shown here is derived from an EMBL/GenBank/DDBJ whole genome shotgun (WGS) entry which is preliminary data.</text>
</comment>
<dbReference type="PANTHER" id="PTHR35563">
    <property type="entry name" value="BARREL METAL-DEPENDENT HYDROLASE, PUTATIVE (AFU_ORTHOLOGUE AFUA_1G16240)-RELATED"/>
    <property type="match status" value="1"/>
</dbReference>
<dbReference type="Pfam" id="PF04909">
    <property type="entry name" value="Amidohydro_2"/>
    <property type="match status" value="1"/>
</dbReference>
<dbReference type="GO" id="GO:0016787">
    <property type="term" value="F:hydrolase activity"/>
    <property type="evidence" value="ECO:0007669"/>
    <property type="project" value="InterPro"/>
</dbReference>
<accession>A0A6M1LKV0</accession>
<dbReference type="InterPro" id="IPR032466">
    <property type="entry name" value="Metal_Hydrolase"/>
</dbReference>
<dbReference type="RefSeq" id="WP_164694796.1">
    <property type="nucleotide sequence ID" value="NZ_JAAIKB010000004.1"/>
</dbReference>
<reference evidence="2 3" key="1">
    <citation type="submission" date="2020-03" db="EMBL/GenBank/DDBJ databases">
        <title>Roseomonas stagni sp. nov., isolated from pond water in Japan.</title>
        <authorList>
            <person name="Furuhata K."/>
            <person name="Miyamoto H."/>
            <person name="Goto K."/>
        </authorList>
    </citation>
    <scope>NUCLEOTIDE SEQUENCE [LARGE SCALE GENOMIC DNA]</scope>
    <source>
        <strain evidence="2 3">PeD5</strain>
    </source>
</reference>
<evidence type="ECO:0000313" key="2">
    <source>
        <dbReference type="EMBL" id="NGM20903.1"/>
    </source>
</evidence>
<dbReference type="InterPro" id="IPR006680">
    <property type="entry name" value="Amidohydro-rel"/>
</dbReference>
<keyword evidence="3" id="KW-1185">Reference proteome</keyword>
<gene>
    <name evidence="2" type="ORF">G3576_12830</name>
</gene>
<dbReference type="EMBL" id="JAAIKB010000004">
    <property type="protein sequence ID" value="NGM20903.1"/>
    <property type="molecule type" value="Genomic_DNA"/>
</dbReference>
<evidence type="ECO:0000313" key="3">
    <source>
        <dbReference type="Proteomes" id="UP000475385"/>
    </source>
</evidence>